<reference evidence="2" key="1">
    <citation type="submission" date="2018-02" db="EMBL/GenBank/DDBJ databases">
        <title>Rhizophora mucronata_Transcriptome.</title>
        <authorList>
            <person name="Meera S.P."/>
            <person name="Sreeshan A."/>
            <person name="Augustine A."/>
        </authorList>
    </citation>
    <scope>NUCLEOTIDE SEQUENCE</scope>
    <source>
        <tissue evidence="2">Leaf</tissue>
    </source>
</reference>
<dbReference type="EMBL" id="GGEC01000170">
    <property type="protein sequence ID" value="MBW80653.1"/>
    <property type="molecule type" value="Transcribed_RNA"/>
</dbReference>
<evidence type="ECO:0000256" key="1">
    <source>
        <dbReference type="SAM" id="Phobius"/>
    </source>
</evidence>
<evidence type="ECO:0000313" key="2">
    <source>
        <dbReference type="EMBL" id="MBW80653.1"/>
    </source>
</evidence>
<accession>A0A2P2IHF8</accession>
<sequence length="52" mass="5863">MKIDVTDCISSNQNLLYLVDVRVLFFSILSLACYLYVMLLANVLTIFFGGVI</sequence>
<organism evidence="2">
    <name type="scientific">Rhizophora mucronata</name>
    <name type="common">Asiatic mangrove</name>
    <dbReference type="NCBI Taxonomy" id="61149"/>
    <lineage>
        <taxon>Eukaryota</taxon>
        <taxon>Viridiplantae</taxon>
        <taxon>Streptophyta</taxon>
        <taxon>Embryophyta</taxon>
        <taxon>Tracheophyta</taxon>
        <taxon>Spermatophyta</taxon>
        <taxon>Magnoliopsida</taxon>
        <taxon>eudicotyledons</taxon>
        <taxon>Gunneridae</taxon>
        <taxon>Pentapetalae</taxon>
        <taxon>rosids</taxon>
        <taxon>fabids</taxon>
        <taxon>Malpighiales</taxon>
        <taxon>Rhizophoraceae</taxon>
        <taxon>Rhizophora</taxon>
    </lineage>
</organism>
<proteinExistence type="predicted"/>
<protein>
    <submittedName>
        <fullName evidence="2">Uncharacterized protein</fullName>
    </submittedName>
</protein>
<name>A0A2P2IHF8_RHIMU</name>
<feature type="transmembrane region" description="Helical" evidence="1">
    <location>
        <begin position="23"/>
        <end position="48"/>
    </location>
</feature>
<keyword evidence="1" id="KW-0812">Transmembrane</keyword>
<keyword evidence="1" id="KW-1133">Transmembrane helix</keyword>
<dbReference type="AlphaFoldDB" id="A0A2P2IHF8"/>
<keyword evidence="1" id="KW-0472">Membrane</keyword>
<dbReference type="PROSITE" id="PS51257">
    <property type="entry name" value="PROKAR_LIPOPROTEIN"/>
    <property type="match status" value="1"/>
</dbReference>